<keyword evidence="2" id="KW-0547">Nucleotide-binding</keyword>
<accession>A0AAI8FCP9</accession>
<dbReference type="GeneID" id="93248169"/>
<sequence length="238" mass="26959">MNTVVLKVSNLNKIYKNSNRGVQDINFEVHKGQIHAFIGENGAGKTTIIKSIVDAYRDYQGEILINGFSNKTPDAKKFLGYVPEKSLFPKELKTKEYLILLATLSNLDKQKASKDIDLFLSSLNIQDLANAKPYDFSSGQKRKIALIQALIHDPELIILDEPLANLDPTSRFDFIQIIQNLKKEGKTIFLSSHNLSEIDHIVDSVTLINKGKIYYTGAKNQNLNDLYYNQVIEEQIKE</sequence>
<reference evidence="5 6" key="1">
    <citation type="journal article" date="2013" name="Genome Announc.">
        <title>Complete Genome Sequence of Mycoplasma hyorhinis Strain SK76.</title>
        <authorList>
            <person name="Goodison S."/>
            <person name="Urquidi V."/>
            <person name="Kumar D."/>
            <person name="Reyes L."/>
            <person name="Rosser C.J."/>
        </authorList>
    </citation>
    <scope>NUCLEOTIDE SEQUENCE [LARGE SCALE GENOMIC DNA]</scope>
    <source>
        <strain evidence="5 6">SK76</strain>
    </source>
</reference>
<dbReference type="PANTHER" id="PTHR42939:SF1">
    <property type="entry name" value="ABC TRANSPORTER ATP-BINDING PROTEIN ALBC-RELATED"/>
    <property type="match status" value="1"/>
</dbReference>
<keyword evidence="1" id="KW-0813">Transport</keyword>
<dbReference type="PANTHER" id="PTHR42939">
    <property type="entry name" value="ABC TRANSPORTER ATP-BINDING PROTEIN ALBC-RELATED"/>
    <property type="match status" value="1"/>
</dbReference>
<name>A0AAI8FCP9_MESHY</name>
<protein>
    <submittedName>
        <fullName evidence="5">ABC transporter ATP-binding protein</fullName>
    </submittedName>
</protein>
<evidence type="ECO:0000313" key="6">
    <source>
        <dbReference type="Proteomes" id="UP000009399"/>
    </source>
</evidence>
<evidence type="ECO:0000259" key="4">
    <source>
        <dbReference type="PROSITE" id="PS50893"/>
    </source>
</evidence>
<dbReference type="InterPro" id="IPR003593">
    <property type="entry name" value="AAA+_ATPase"/>
</dbReference>
<dbReference type="Pfam" id="PF00005">
    <property type="entry name" value="ABC_tran"/>
    <property type="match status" value="1"/>
</dbReference>
<dbReference type="InterPro" id="IPR051782">
    <property type="entry name" value="ABC_Transporter_VariousFunc"/>
</dbReference>
<dbReference type="EMBL" id="CP003914">
    <property type="protein sequence ID" value="AFX73957.1"/>
    <property type="molecule type" value="Genomic_DNA"/>
</dbReference>
<proteinExistence type="predicted"/>
<dbReference type="PROSITE" id="PS50893">
    <property type="entry name" value="ABC_TRANSPORTER_2"/>
    <property type="match status" value="1"/>
</dbReference>
<dbReference type="AlphaFoldDB" id="A0AAI8FCP9"/>
<dbReference type="RefSeq" id="WP_013301859.1">
    <property type="nucleotide sequence ID" value="NC_019552.1"/>
</dbReference>
<organism evidence="5 6">
    <name type="scientific">Mesomycoplasma hyorhinis SK76</name>
    <dbReference type="NCBI Taxonomy" id="1118964"/>
    <lineage>
        <taxon>Bacteria</taxon>
        <taxon>Bacillati</taxon>
        <taxon>Mycoplasmatota</taxon>
        <taxon>Mycoplasmoidales</taxon>
        <taxon>Metamycoplasmataceae</taxon>
        <taxon>Mesomycoplasma</taxon>
    </lineage>
</organism>
<evidence type="ECO:0000256" key="1">
    <source>
        <dbReference type="ARBA" id="ARBA00022448"/>
    </source>
</evidence>
<dbReference type="CDD" id="cd03230">
    <property type="entry name" value="ABC_DR_subfamily_A"/>
    <property type="match status" value="1"/>
</dbReference>
<dbReference type="KEGG" id="mhs:MOS_025"/>
<dbReference type="GO" id="GO:0016887">
    <property type="term" value="F:ATP hydrolysis activity"/>
    <property type="evidence" value="ECO:0007669"/>
    <property type="project" value="InterPro"/>
</dbReference>
<dbReference type="InterPro" id="IPR017871">
    <property type="entry name" value="ABC_transporter-like_CS"/>
</dbReference>
<feature type="domain" description="ABC transporter" evidence="4">
    <location>
        <begin position="6"/>
        <end position="235"/>
    </location>
</feature>
<keyword evidence="3 5" id="KW-0067">ATP-binding</keyword>
<dbReference type="PROSITE" id="PS00211">
    <property type="entry name" value="ABC_TRANSPORTER_1"/>
    <property type="match status" value="1"/>
</dbReference>
<dbReference type="InterPro" id="IPR027417">
    <property type="entry name" value="P-loop_NTPase"/>
</dbReference>
<evidence type="ECO:0000313" key="5">
    <source>
        <dbReference type="EMBL" id="AFX73957.1"/>
    </source>
</evidence>
<dbReference type="Proteomes" id="UP000009399">
    <property type="component" value="Chromosome"/>
</dbReference>
<dbReference type="GO" id="GO:0005524">
    <property type="term" value="F:ATP binding"/>
    <property type="evidence" value="ECO:0007669"/>
    <property type="project" value="UniProtKB-KW"/>
</dbReference>
<dbReference type="Gene3D" id="3.40.50.300">
    <property type="entry name" value="P-loop containing nucleotide triphosphate hydrolases"/>
    <property type="match status" value="1"/>
</dbReference>
<evidence type="ECO:0000256" key="3">
    <source>
        <dbReference type="ARBA" id="ARBA00022840"/>
    </source>
</evidence>
<evidence type="ECO:0000256" key="2">
    <source>
        <dbReference type="ARBA" id="ARBA00022741"/>
    </source>
</evidence>
<dbReference type="SUPFAM" id="SSF52540">
    <property type="entry name" value="P-loop containing nucleoside triphosphate hydrolases"/>
    <property type="match status" value="1"/>
</dbReference>
<dbReference type="InterPro" id="IPR003439">
    <property type="entry name" value="ABC_transporter-like_ATP-bd"/>
</dbReference>
<dbReference type="SMART" id="SM00382">
    <property type="entry name" value="AAA"/>
    <property type="match status" value="1"/>
</dbReference>
<gene>
    <name evidence="5" type="ORF">MOS_025</name>
</gene>